<dbReference type="AlphaFoldDB" id="A0A4T0NZ25"/>
<dbReference type="GO" id="GO:0005665">
    <property type="term" value="C:RNA polymerase II, core complex"/>
    <property type="evidence" value="ECO:0007669"/>
    <property type="project" value="InterPro"/>
</dbReference>
<accession>A0A4T0NZ25</accession>
<dbReference type="CDD" id="cd06926">
    <property type="entry name" value="RNAP_II_RPB11"/>
    <property type="match status" value="1"/>
</dbReference>
<evidence type="ECO:0000313" key="7">
    <source>
        <dbReference type="EMBL" id="TIB81077.1"/>
    </source>
</evidence>
<dbReference type="EMBL" id="SPRV01000012">
    <property type="protein sequence ID" value="TIC68603.1"/>
    <property type="molecule type" value="Genomic_DNA"/>
</dbReference>
<evidence type="ECO:0000256" key="3">
    <source>
        <dbReference type="ARBA" id="ARBA00023163"/>
    </source>
</evidence>
<evidence type="ECO:0000313" key="18">
    <source>
        <dbReference type="Proteomes" id="UP000310708"/>
    </source>
</evidence>
<dbReference type="EMBL" id="SPRW01000011">
    <property type="protein sequence ID" value="TIC67755.1"/>
    <property type="molecule type" value="Genomic_DNA"/>
</dbReference>
<comment type="caution">
    <text evidence="8">The sequence shown here is derived from an EMBL/GenBank/DDBJ whole genome shotgun (WGS) entry which is preliminary data.</text>
</comment>
<evidence type="ECO:0000256" key="1">
    <source>
        <dbReference type="ARBA" id="ARBA00004123"/>
    </source>
</evidence>
<name>A0A4T0NZ25_9BASI</name>
<dbReference type="GO" id="GO:0006366">
    <property type="term" value="P:transcription by RNA polymerase II"/>
    <property type="evidence" value="ECO:0007669"/>
    <property type="project" value="InterPro"/>
</dbReference>
<dbReference type="InterPro" id="IPR036603">
    <property type="entry name" value="RBP11-like"/>
</dbReference>
<dbReference type="InterPro" id="IPR022905">
    <property type="entry name" value="Rpo11-like"/>
</dbReference>
<evidence type="ECO:0000256" key="5">
    <source>
        <dbReference type="ARBA" id="ARBA00025751"/>
    </source>
</evidence>
<keyword evidence="3" id="KW-0804">Transcription</keyword>
<dbReference type="EMBL" id="SPRC01000011">
    <property type="protein sequence ID" value="TIB81077.1"/>
    <property type="molecule type" value="Genomic_DNA"/>
</dbReference>
<dbReference type="Pfam" id="PF13656">
    <property type="entry name" value="RNA_pol_L_2"/>
    <property type="match status" value="1"/>
</dbReference>
<protein>
    <submittedName>
        <fullName evidence="8">RNA polymerase Rpb3/Rpb11 dimerization domain-containing protein</fullName>
    </submittedName>
</protein>
<evidence type="ECO:0000256" key="4">
    <source>
        <dbReference type="ARBA" id="ARBA00023242"/>
    </source>
</evidence>
<evidence type="ECO:0000313" key="8">
    <source>
        <dbReference type="EMBL" id="TIC02865.1"/>
    </source>
</evidence>
<dbReference type="GO" id="GO:0003899">
    <property type="term" value="F:DNA-directed RNA polymerase activity"/>
    <property type="evidence" value="ECO:0007669"/>
    <property type="project" value="InterPro"/>
</dbReference>
<comment type="subcellular location">
    <subcellularLocation>
        <location evidence="1">Nucleus</location>
    </subcellularLocation>
</comment>
<sequence length="136" mass="15461">MNAPNRFELFIVPDNEPKVTVVDDSRISSTSTITLNRQDHTIANLLSNEISKDKNVVFSGYRVPHPLNPKSEIRVQTLNGTVTPKECLKDAATRLLADCGTFQDELKQEFNKISIEGLNNDDQTMQQQPDEYYIDY</sequence>
<dbReference type="InterPro" id="IPR037685">
    <property type="entry name" value="RBP11"/>
</dbReference>
<dbReference type="Gene3D" id="3.30.1360.10">
    <property type="entry name" value="RNA polymerase, RBP11-like subunit"/>
    <property type="match status" value="1"/>
</dbReference>
<dbReference type="Proteomes" id="UP000310708">
    <property type="component" value="Unassembled WGS sequence"/>
</dbReference>
<evidence type="ECO:0000313" key="15">
    <source>
        <dbReference type="Proteomes" id="UP000307169"/>
    </source>
</evidence>
<reference evidence="13 14" key="1">
    <citation type="submission" date="2019-03" db="EMBL/GenBank/DDBJ databases">
        <title>Sequencing 25 genomes of Wallemia mellicola.</title>
        <authorList>
            <person name="Gostincar C."/>
        </authorList>
    </citation>
    <scope>NUCLEOTIDE SEQUENCE [LARGE SCALE GENOMIC DNA]</scope>
    <source>
        <strain evidence="8 15">EXF-1262</strain>
        <strain evidence="11 16">EXF-1274</strain>
        <strain evidence="12 13">EXF-1277</strain>
        <strain evidence="7 17">EXF-6152</strain>
        <strain evidence="10 18">EXF-757</strain>
        <strain evidence="9 14">EXF-8738</strain>
    </source>
</reference>
<dbReference type="EMBL" id="SPRO01000036">
    <property type="protein sequence ID" value="TIC28596.1"/>
    <property type="molecule type" value="Genomic_DNA"/>
</dbReference>
<dbReference type="Proteomes" id="UP000305647">
    <property type="component" value="Unassembled WGS sequence"/>
</dbReference>
<dbReference type="GO" id="GO:0046983">
    <property type="term" value="F:protein dimerization activity"/>
    <property type="evidence" value="ECO:0007669"/>
    <property type="project" value="InterPro"/>
</dbReference>
<evidence type="ECO:0000259" key="6">
    <source>
        <dbReference type="Pfam" id="PF13656"/>
    </source>
</evidence>
<dbReference type="Proteomes" id="UP000309601">
    <property type="component" value="Unassembled WGS sequence"/>
</dbReference>
<comment type="similarity">
    <text evidence="5">Belongs to the archaeal Rpo11/eukaryotic RPB11/RPC19 RNA polymerase subunit family.</text>
</comment>
<gene>
    <name evidence="10" type="ORF">E3Q01_01173</name>
    <name evidence="11" type="ORF">E3Q02_01398</name>
    <name evidence="12" type="ORF">E3Q03_01561</name>
    <name evidence="9" type="ORF">E3Q10_03028</name>
    <name evidence="8" type="ORF">E3Q17_01152</name>
    <name evidence="7" type="ORF">E3Q22_01481</name>
</gene>
<evidence type="ECO:0000313" key="12">
    <source>
        <dbReference type="EMBL" id="TIC68603.1"/>
    </source>
</evidence>
<feature type="domain" description="DNA-directed RNA polymerase RBP11-like dimerisation" evidence="6">
    <location>
        <begin position="31"/>
        <end position="104"/>
    </location>
</feature>
<keyword evidence="2" id="KW-0240">DNA-directed RNA polymerase</keyword>
<dbReference type="InterPro" id="IPR009025">
    <property type="entry name" value="RBP11-like_dimer"/>
</dbReference>
<evidence type="ECO:0000313" key="16">
    <source>
        <dbReference type="Proteomes" id="UP000309601"/>
    </source>
</evidence>
<dbReference type="EMBL" id="SPRH01000009">
    <property type="protein sequence ID" value="TIC02865.1"/>
    <property type="molecule type" value="Genomic_DNA"/>
</dbReference>
<dbReference type="EMBL" id="SPRX01000010">
    <property type="protein sequence ID" value="TIC67707.1"/>
    <property type="molecule type" value="Genomic_DNA"/>
</dbReference>
<evidence type="ECO:0000313" key="13">
    <source>
        <dbReference type="Proteomes" id="UP000305362"/>
    </source>
</evidence>
<evidence type="ECO:0000313" key="10">
    <source>
        <dbReference type="EMBL" id="TIC67707.1"/>
    </source>
</evidence>
<dbReference type="SUPFAM" id="SSF55257">
    <property type="entry name" value="RBP11-like subunits of RNA polymerase"/>
    <property type="match status" value="1"/>
</dbReference>
<dbReference type="PANTHER" id="PTHR13946">
    <property type="entry name" value="DNA-DIRECTED RNA POLYMERASE I,II,III"/>
    <property type="match status" value="1"/>
</dbReference>
<dbReference type="Proteomes" id="UP000305362">
    <property type="component" value="Unassembled WGS sequence"/>
</dbReference>
<dbReference type="HAMAP" id="MF_00261">
    <property type="entry name" value="RNApol_arch_Rpo11"/>
    <property type="match status" value="1"/>
</dbReference>
<dbReference type="OMA" id="MNAPSRY"/>
<evidence type="ECO:0000313" key="17">
    <source>
        <dbReference type="Proteomes" id="UP000310685"/>
    </source>
</evidence>
<evidence type="ECO:0000313" key="11">
    <source>
        <dbReference type="EMBL" id="TIC67755.1"/>
    </source>
</evidence>
<keyword evidence="4" id="KW-0539">Nucleus</keyword>
<dbReference type="Proteomes" id="UP000307169">
    <property type="component" value="Unassembled WGS sequence"/>
</dbReference>
<evidence type="ECO:0000313" key="14">
    <source>
        <dbReference type="Proteomes" id="UP000305647"/>
    </source>
</evidence>
<proteinExistence type="inferred from homology"/>
<evidence type="ECO:0000256" key="2">
    <source>
        <dbReference type="ARBA" id="ARBA00022478"/>
    </source>
</evidence>
<dbReference type="Proteomes" id="UP000310685">
    <property type="component" value="Unassembled WGS sequence"/>
</dbReference>
<evidence type="ECO:0000313" key="9">
    <source>
        <dbReference type="EMBL" id="TIC28596.1"/>
    </source>
</evidence>
<organism evidence="8 15">
    <name type="scientific">Wallemia mellicola</name>
    <dbReference type="NCBI Taxonomy" id="1708541"/>
    <lineage>
        <taxon>Eukaryota</taxon>
        <taxon>Fungi</taxon>
        <taxon>Dikarya</taxon>
        <taxon>Basidiomycota</taxon>
        <taxon>Wallemiomycotina</taxon>
        <taxon>Wallemiomycetes</taxon>
        <taxon>Wallemiales</taxon>
        <taxon>Wallemiaceae</taxon>
        <taxon>Wallemia</taxon>
    </lineage>
</organism>
<dbReference type="PANTHER" id="PTHR13946:SF16">
    <property type="entry name" value="DNA-DIRECTED RNA POLYMERASE II SUBUNIT RPB11"/>
    <property type="match status" value="1"/>
</dbReference>
<dbReference type="OrthoDB" id="10248581at2759"/>